<dbReference type="Proteomes" id="UP000009328">
    <property type="component" value="Unassembled WGS sequence"/>
</dbReference>
<comment type="caution">
    <text evidence="2">The sequence shown here is derived from an EMBL/GenBank/DDBJ whole genome shotgun (WGS) entry which is preliminary data.</text>
</comment>
<evidence type="ECO:0000313" key="2">
    <source>
        <dbReference type="EMBL" id="CCH43629.1"/>
    </source>
</evidence>
<feature type="region of interest" description="Disordered" evidence="1">
    <location>
        <begin position="176"/>
        <end position="198"/>
    </location>
</feature>
<feature type="compositionally biased region" description="Polar residues" evidence="1">
    <location>
        <begin position="139"/>
        <end position="148"/>
    </location>
</feature>
<sequence length="379" mass="42799">MELTEQLARLLGLGPTAEWPHSEKSLIELIELQKQKEVTKQEYYKLENKTKSIELMNYSLQAGIPSYLIPMIFSGDTIGDDVVQKLIASQQQQLQQVSIHSKPITRQTSPSRPLYTAYQDQHQQQQQQQHQQQHHSHQNPIQRPTQNLGPPVSLHTRPLSPAKIGAAAVAQLDRGRYPSSPVHKRYQSMPNNSPSLNNSPNPVVVVNSPSIQGIPRHQQSMMGVLNTDLQPVSHNKTDSTSDSGGGLQFINENPASGGRKRSRNSEELKNINEFTNIDEEPIEHENKENMKKIFRRKGHQRTRSENYLLDKQISQTTTPIRQIGNENLNEIEINDKSKTKNQNNNEMKVDDNDHDSKDQKGSETPKAGPKFANNILSSA</sequence>
<feature type="compositionally biased region" description="Low complexity" evidence="1">
    <location>
        <begin position="119"/>
        <end position="131"/>
    </location>
</feature>
<dbReference type="HOGENOM" id="CLU_729985_0_0_1"/>
<dbReference type="FunCoup" id="K0KQI1">
    <property type="interactions" value="53"/>
</dbReference>
<gene>
    <name evidence="2" type="ORF">BN7_3182</name>
</gene>
<accession>K0KQI1</accession>
<dbReference type="InParanoid" id="K0KQI1"/>
<dbReference type="Pfam" id="PF10846">
    <property type="entry name" value="DUF2722"/>
    <property type="match status" value="1"/>
</dbReference>
<feature type="region of interest" description="Disordered" evidence="1">
    <location>
        <begin position="332"/>
        <end position="379"/>
    </location>
</feature>
<organism evidence="2 3">
    <name type="scientific">Wickerhamomyces ciferrii (strain ATCC 14091 / BCRC 22168 / CBS 111 / JCM 3599 / NBRC 0793 / NRRL Y-1031 F-60-10)</name>
    <name type="common">Yeast</name>
    <name type="synonym">Pichia ciferrii</name>
    <dbReference type="NCBI Taxonomy" id="1206466"/>
    <lineage>
        <taxon>Eukaryota</taxon>
        <taxon>Fungi</taxon>
        <taxon>Dikarya</taxon>
        <taxon>Ascomycota</taxon>
        <taxon>Saccharomycotina</taxon>
        <taxon>Saccharomycetes</taxon>
        <taxon>Phaffomycetales</taxon>
        <taxon>Wickerhamomycetaceae</taxon>
        <taxon>Wickerhamomyces</taxon>
    </lineage>
</organism>
<dbReference type="AlphaFoldDB" id="K0KQI1"/>
<protein>
    <submittedName>
        <fullName evidence="2">Uncharacterized protein</fullName>
    </submittedName>
</protein>
<feature type="region of interest" description="Disordered" evidence="1">
    <location>
        <begin position="234"/>
        <end position="266"/>
    </location>
</feature>
<feature type="region of interest" description="Disordered" evidence="1">
    <location>
        <begin position="97"/>
        <end position="158"/>
    </location>
</feature>
<keyword evidence="3" id="KW-1185">Reference proteome</keyword>
<reference evidence="2 3" key="1">
    <citation type="journal article" date="2012" name="Eukaryot. Cell">
        <title>Draft genome sequence of Wickerhamomyces ciferrii NRRL Y-1031 F-60-10.</title>
        <authorList>
            <person name="Schneider J."/>
            <person name="Andrea H."/>
            <person name="Blom J."/>
            <person name="Jaenicke S."/>
            <person name="Ruckert C."/>
            <person name="Schorsch C."/>
            <person name="Szczepanowski R."/>
            <person name="Farwick M."/>
            <person name="Goesmann A."/>
            <person name="Puhler A."/>
            <person name="Schaffer S."/>
            <person name="Tauch A."/>
            <person name="Kohler T."/>
            <person name="Brinkrolf K."/>
        </authorList>
    </citation>
    <scope>NUCLEOTIDE SEQUENCE [LARGE SCALE GENOMIC DNA]</scope>
    <source>
        <strain evidence="3">ATCC 14091 / BCRC 22168 / CBS 111 / JCM 3599 / NBRC 0793 / NRRL Y-1031 F-60-10</strain>
    </source>
</reference>
<name>K0KQI1_WICCF</name>
<dbReference type="eggNOG" id="ENOG502S5HG">
    <property type="taxonomic scope" value="Eukaryota"/>
</dbReference>
<evidence type="ECO:0000313" key="3">
    <source>
        <dbReference type="Proteomes" id="UP000009328"/>
    </source>
</evidence>
<evidence type="ECO:0000256" key="1">
    <source>
        <dbReference type="SAM" id="MobiDB-lite"/>
    </source>
</evidence>
<feature type="compositionally biased region" description="Basic and acidic residues" evidence="1">
    <location>
        <begin position="347"/>
        <end position="363"/>
    </location>
</feature>
<dbReference type="InterPro" id="IPR021216">
    <property type="entry name" value="DUF2722"/>
</dbReference>
<dbReference type="EMBL" id="CAIF01000085">
    <property type="protein sequence ID" value="CCH43629.1"/>
    <property type="molecule type" value="Genomic_DNA"/>
</dbReference>
<proteinExistence type="predicted"/>